<gene>
    <name evidence="6" type="ORF">H9L42_04715</name>
</gene>
<dbReference type="Pfam" id="PF01325">
    <property type="entry name" value="Fe_dep_repress"/>
    <property type="match status" value="1"/>
</dbReference>
<dbReference type="InterPro" id="IPR022687">
    <property type="entry name" value="HTH_DTXR"/>
</dbReference>
<dbReference type="Proteomes" id="UP000602647">
    <property type="component" value="Unassembled WGS sequence"/>
</dbReference>
<dbReference type="PANTHER" id="PTHR33238:SF7">
    <property type="entry name" value="IRON-DEPENDENT TRANSCRIPTIONAL REGULATOR"/>
    <property type="match status" value="1"/>
</dbReference>
<dbReference type="Pfam" id="PF02742">
    <property type="entry name" value="Fe_dep_repr_C"/>
    <property type="match status" value="1"/>
</dbReference>
<name>A0A923NKY3_9FIRM</name>
<evidence type="ECO:0000259" key="5">
    <source>
        <dbReference type="PROSITE" id="PS50944"/>
    </source>
</evidence>
<accession>A0A923NKY3</accession>
<keyword evidence="7" id="KW-1185">Reference proteome</keyword>
<comment type="caution">
    <text evidence="6">The sequence shown here is derived from an EMBL/GenBank/DDBJ whole genome shotgun (WGS) entry which is preliminary data.</text>
</comment>
<dbReference type="SMART" id="SM00529">
    <property type="entry name" value="HTH_DTXR"/>
    <property type="match status" value="1"/>
</dbReference>
<keyword evidence="3" id="KW-0238">DNA-binding</keyword>
<dbReference type="InterPro" id="IPR036390">
    <property type="entry name" value="WH_DNA-bd_sf"/>
</dbReference>
<dbReference type="InterPro" id="IPR036388">
    <property type="entry name" value="WH-like_DNA-bd_sf"/>
</dbReference>
<keyword evidence="4" id="KW-0804">Transcription</keyword>
<dbReference type="GO" id="GO:0003700">
    <property type="term" value="F:DNA-binding transcription factor activity"/>
    <property type="evidence" value="ECO:0007669"/>
    <property type="project" value="InterPro"/>
</dbReference>
<dbReference type="RefSeq" id="WP_187302235.1">
    <property type="nucleotide sequence ID" value="NZ_CBCTON010000008.1"/>
</dbReference>
<dbReference type="Gene3D" id="1.10.10.10">
    <property type="entry name" value="Winged helix-like DNA-binding domain superfamily/Winged helix DNA-binding domain"/>
    <property type="match status" value="1"/>
</dbReference>
<dbReference type="SUPFAM" id="SSF46785">
    <property type="entry name" value="Winged helix' DNA-binding domain"/>
    <property type="match status" value="1"/>
</dbReference>
<feature type="domain" description="HTH dtxR-type" evidence="5">
    <location>
        <begin position="1"/>
        <end position="64"/>
    </location>
</feature>
<dbReference type="PANTHER" id="PTHR33238">
    <property type="entry name" value="IRON (METAL) DEPENDENT REPRESSOR, DTXR FAMILY"/>
    <property type="match status" value="1"/>
</dbReference>
<evidence type="ECO:0000256" key="2">
    <source>
        <dbReference type="ARBA" id="ARBA00023015"/>
    </source>
</evidence>
<dbReference type="InterPro" id="IPR050536">
    <property type="entry name" value="DtxR_MntR_Metal-Reg"/>
</dbReference>
<dbReference type="GO" id="GO:0003677">
    <property type="term" value="F:DNA binding"/>
    <property type="evidence" value="ECO:0007669"/>
    <property type="project" value="UniProtKB-KW"/>
</dbReference>
<dbReference type="GO" id="GO:0046914">
    <property type="term" value="F:transition metal ion binding"/>
    <property type="evidence" value="ECO:0007669"/>
    <property type="project" value="InterPro"/>
</dbReference>
<evidence type="ECO:0000256" key="1">
    <source>
        <dbReference type="ARBA" id="ARBA00007871"/>
    </source>
</evidence>
<dbReference type="PROSITE" id="PS50944">
    <property type="entry name" value="HTH_DTXR"/>
    <property type="match status" value="1"/>
</dbReference>
<protein>
    <submittedName>
        <fullName evidence="6">Metal-dependent transcriptional regulator</fullName>
    </submittedName>
</protein>
<dbReference type="SUPFAM" id="SSF47979">
    <property type="entry name" value="Iron-dependent repressor protein, dimerization domain"/>
    <property type="match status" value="1"/>
</dbReference>
<dbReference type="AlphaFoldDB" id="A0A923NKY3"/>
<dbReference type="GO" id="GO:0046983">
    <property type="term" value="F:protein dimerization activity"/>
    <property type="evidence" value="ECO:0007669"/>
    <property type="project" value="InterPro"/>
</dbReference>
<dbReference type="EMBL" id="JACRYT010000003">
    <property type="protein sequence ID" value="MBC6679127.1"/>
    <property type="molecule type" value="Genomic_DNA"/>
</dbReference>
<dbReference type="InterPro" id="IPR022689">
    <property type="entry name" value="Iron_dep_repressor"/>
</dbReference>
<evidence type="ECO:0000313" key="6">
    <source>
        <dbReference type="EMBL" id="MBC6679127.1"/>
    </source>
</evidence>
<organism evidence="6 7">
    <name type="scientific">Zhenpiania hominis</name>
    <dbReference type="NCBI Taxonomy" id="2763644"/>
    <lineage>
        <taxon>Bacteria</taxon>
        <taxon>Bacillati</taxon>
        <taxon>Bacillota</taxon>
        <taxon>Clostridia</taxon>
        <taxon>Peptostreptococcales</taxon>
        <taxon>Anaerovoracaceae</taxon>
        <taxon>Zhenpiania</taxon>
    </lineage>
</organism>
<evidence type="ECO:0000256" key="3">
    <source>
        <dbReference type="ARBA" id="ARBA00023125"/>
    </source>
</evidence>
<evidence type="ECO:0000256" key="4">
    <source>
        <dbReference type="ARBA" id="ARBA00023163"/>
    </source>
</evidence>
<proteinExistence type="inferred from homology"/>
<comment type="similarity">
    <text evidence="1">Belongs to the DtxR/MntR family.</text>
</comment>
<reference evidence="6" key="1">
    <citation type="submission" date="2020-08" db="EMBL/GenBank/DDBJ databases">
        <title>Genome public.</title>
        <authorList>
            <person name="Liu C."/>
            <person name="Sun Q."/>
        </authorList>
    </citation>
    <scope>NUCLEOTIDE SEQUENCE</scope>
    <source>
        <strain evidence="6">BX12</strain>
    </source>
</reference>
<dbReference type="Gene3D" id="1.10.60.10">
    <property type="entry name" value="Iron dependent repressor, metal binding and dimerisation domain"/>
    <property type="match status" value="1"/>
</dbReference>
<dbReference type="InterPro" id="IPR036421">
    <property type="entry name" value="Fe_dep_repressor_sf"/>
</dbReference>
<dbReference type="InterPro" id="IPR001367">
    <property type="entry name" value="Fe_dep_repressor"/>
</dbReference>
<evidence type="ECO:0000313" key="7">
    <source>
        <dbReference type="Proteomes" id="UP000602647"/>
    </source>
</evidence>
<sequence length="122" mass="13871">MKIQESAENYLEAILMIKKEKGEVRSIDIVNRLNFSKPSVSVAMKQLEQNGYIERDSAGHISLLPPGQKIAESIYERHDTLTKVLIRLGVSPETARQDACRIEHHISDESFEALKQHCKDIL</sequence>
<keyword evidence="2" id="KW-0805">Transcription regulation</keyword>